<dbReference type="EMBL" id="JAMKFB020000011">
    <property type="protein sequence ID" value="KAL0180986.1"/>
    <property type="molecule type" value="Genomic_DNA"/>
</dbReference>
<evidence type="ECO:0000313" key="2">
    <source>
        <dbReference type="EMBL" id="KAL0180986.1"/>
    </source>
</evidence>
<dbReference type="PANTHER" id="PTHR48169:SF3">
    <property type="entry name" value="CASP8 AND FADD LIKE APOPTOSIS REGULATOR"/>
    <property type="match status" value="1"/>
</dbReference>
<name>A0ABD0Q4D8_CIRMR</name>
<dbReference type="Gene3D" id="1.10.533.10">
    <property type="entry name" value="Death Domain, Fas"/>
    <property type="match status" value="1"/>
</dbReference>
<feature type="non-terminal residue" evidence="2">
    <location>
        <position position="90"/>
    </location>
</feature>
<keyword evidence="3" id="KW-1185">Reference proteome</keyword>
<reference evidence="2 3" key="1">
    <citation type="submission" date="2024-05" db="EMBL/GenBank/DDBJ databases">
        <title>Genome sequencing and assembly of Indian major carp, Cirrhinus mrigala (Hamilton, 1822).</title>
        <authorList>
            <person name="Mohindra V."/>
            <person name="Chowdhury L.M."/>
            <person name="Lal K."/>
            <person name="Jena J.K."/>
        </authorList>
    </citation>
    <scope>NUCLEOTIDE SEQUENCE [LARGE SCALE GENOMIC DNA]</scope>
    <source>
        <strain evidence="2">CM1030</strain>
        <tissue evidence="2">Blood</tissue>
    </source>
</reference>
<dbReference type="SMART" id="SM00031">
    <property type="entry name" value="DED"/>
    <property type="match status" value="1"/>
</dbReference>
<evidence type="ECO:0000313" key="3">
    <source>
        <dbReference type="Proteomes" id="UP001529510"/>
    </source>
</evidence>
<dbReference type="GO" id="GO:0042981">
    <property type="term" value="P:regulation of apoptotic process"/>
    <property type="evidence" value="ECO:0007669"/>
    <property type="project" value="UniProtKB-ARBA"/>
</dbReference>
<gene>
    <name evidence="2" type="ORF">M9458_023392</name>
</gene>
<dbReference type="InterPro" id="IPR001875">
    <property type="entry name" value="DED_dom"/>
</dbReference>
<evidence type="ECO:0000259" key="1">
    <source>
        <dbReference type="PROSITE" id="PS50168"/>
    </source>
</evidence>
<accession>A0ABD0Q4D8</accession>
<dbReference type="InterPro" id="IPR011029">
    <property type="entry name" value="DEATH-like_dom_sf"/>
</dbReference>
<sequence length="90" mass="10426">MADGFSNMVHSVTASLKNEERKTLRYLCTDLFRNICVDEDLRAALLAFAKQTQTGDTLLMELLFRIKRFDILKNVFAINRQQAEGKLKMR</sequence>
<dbReference type="SUPFAM" id="SSF47986">
    <property type="entry name" value="DEATH domain"/>
    <property type="match status" value="1"/>
</dbReference>
<comment type="caution">
    <text evidence="2">The sequence shown here is derived from an EMBL/GenBank/DDBJ whole genome shotgun (WGS) entry which is preliminary data.</text>
</comment>
<protein>
    <recommendedName>
        <fullName evidence="1">DED domain-containing protein</fullName>
    </recommendedName>
</protein>
<dbReference type="AlphaFoldDB" id="A0ABD0Q4D8"/>
<dbReference type="PANTHER" id="PTHR48169">
    <property type="entry name" value="DED DOMAIN-CONTAINING PROTEIN"/>
    <property type="match status" value="1"/>
</dbReference>
<feature type="domain" description="DED" evidence="1">
    <location>
        <begin position="4"/>
        <end position="77"/>
    </location>
</feature>
<proteinExistence type="predicted"/>
<organism evidence="2 3">
    <name type="scientific">Cirrhinus mrigala</name>
    <name type="common">Mrigala</name>
    <dbReference type="NCBI Taxonomy" id="683832"/>
    <lineage>
        <taxon>Eukaryota</taxon>
        <taxon>Metazoa</taxon>
        <taxon>Chordata</taxon>
        <taxon>Craniata</taxon>
        <taxon>Vertebrata</taxon>
        <taxon>Euteleostomi</taxon>
        <taxon>Actinopterygii</taxon>
        <taxon>Neopterygii</taxon>
        <taxon>Teleostei</taxon>
        <taxon>Ostariophysi</taxon>
        <taxon>Cypriniformes</taxon>
        <taxon>Cyprinidae</taxon>
        <taxon>Labeoninae</taxon>
        <taxon>Labeonini</taxon>
        <taxon>Cirrhinus</taxon>
    </lineage>
</organism>
<dbReference type="Proteomes" id="UP001529510">
    <property type="component" value="Unassembled WGS sequence"/>
</dbReference>
<dbReference type="PROSITE" id="PS50168">
    <property type="entry name" value="DED"/>
    <property type="match status" value="1"/>
</dbReference>